<proteinExistence type="predicted"/>
<dbReference type="Proteomes" id="UP001190700">
    <property type="component" value="Unassembled WGS sequence"/>
</dbReference>
<feature type="region of interest" description="Disordered" evidence="1">
    <location>
        <begin position="224"/>
        <end position="291"/>
    </location>
</feature>
<dbReference type="EMBL" id="LGRX02007176">
    <property type="protein sequence ID" value="KAK3275521.1"/>
    <property type="molecule type" value="Genomic_DNA"/>
</dbReference>
<comment type="caution">
    <text evidence="2">The sequence shown here is derived from an EMBL/GenBank/DDBJ whole genome shotgun (WGS) entry which is preliminary data.</text>
</comment>
<accession>A0AAE0L806</accession>
<name>A0AAE0L806_9CHLO</name>
<gene>
    <name evidence="2" type="ORF">CYMTET_16353</name>
</gene>
<feature type="compositionally biased region" description="Acidic residues" evidence="1">
    <location>
        <begin position="266"/>
        <end position="281"/>
    </location>
</feature>
<protein>
    <submittedName>
        <fullName evidence="2">Uncharacterized protein</fullName>
    </submittedName>
</protein>
<dbReference type="AlphaFoldDB" id="A0AAE0L806"/>
<sequence length="733" mass="80370">MANKQQLKAEFSAACAAVGGEATESNFVNWLIAKAGTGQGGEDAEAALAAQEGPKKPRRKPRGVRGMSLDKDFKTQFLLRVQDGRIEPLLNVREQAVEVAALKEKLVEDGHPLTAVSTKLRAYISTLRIFWRVGVYHHKGTEEAAGGQKLQLWGWASGRNAHPYVKAHPEVVDLRLKTSAFDKYPTHAEKEAALKAVPNLSLHDLPSTKAECLEGEAREAMGGLRYKPKGGGGRGAAAAKAPAAGTKRKAAAAVAVPKEGEAREGGEEEEEGSSEDEEDGSAEGTASLPEEDAYEIGDLLALYAVEGGGYKPPTKAFIRSKGKWEEHMPLLVGVVHSLENDLEVHHGRGGEDKEGVVLKVEDHTLGVKVHNFAINHEADDQALNAWEEGMIRAMSSMEADYGKEIPAKMKMAGPKNAKAGGLARRLATWAGRRSRQKGAAYTLMFPDKKHVEEALLKTICRTEFRATLRRAVKISLDVKQEVEHALVDEIESHWTAELGLALRLKLHLSQRKYQYLINHLSCLYVKGKDTFVRIRVGSGVQMPSLKTHASKNRTVSLMKEYFEEMDPQGLEDDPKTISVSLHKVIHKHLATYPLAPTENELKIKVDDDGAPVMPRVSQTCIAVKVMRTFDDMEEKDWEGLNSPFTSHSILLFDGKEDRDVILHQAARLQAELRDIRENGIVVDGKVLTVKIIAGGDLKWLNACCGLSTCAHTYPCPCAPLSRRASLKFKLGVS</sequence>
<feature type="compositionally biased region" description="Low complexity" evidence="1">
    <location>
        <begin position="236"/>
        <end position="257"/>
    </location>
</feature>
<evidence type="ECO:0000313" key="3">
    <source>
        <dbReference type="Proteomes" id="UP001190700"/>
    </source>
</evidence>
<evidence type="ECO:0000313" key="2">
    <source>
        <dbReference type="EMBL" id="KAK3275521.1"/>
    </source>
</evidence>
<evidence type="ECO:0000256" key="1">
    <source>
        <dbReference type="SAM" id="MobiDB-lite"/>
    </source>
</evidence>
<keyword evidence="3" id="KW-1185">Reference proteome</keyword>
<organism evidence="2 3">
    <name type="scientific">Cymbomonas tetramitiformis</name>
    <dbReference type="NCBI Taxonomy" id="36881"/>
    <lineage>
        <taxon>Eukaryota</taxon>
        <taxon>Viridiplantae</taxon>
        <taxon>Chlorophyta</taxon>
        <taxon>Pyramimonadophyceae</taxon>
        <taxon>Pyramimonadales</taxon>
        <taxon>Pyramimonadaceae</taxon>
        <taxon>Cymbomonas</taxon>
    </lineage>
</organism>
<reference evidence="2 3" key="1">
    <citation type="journal article" date="2015" name="Genome Biol. Evol.">
        <title>Comparative Genomics of a Bacterivorous Green Alga Reveals Evolutionary Causalities and Consequences of Phago-Mixotrophic Mode of Nutrition.</title>
        <authorList>
            <person name="Burns J.A."/>
            <person name="Paasch A."/>
            <person name="Narechania A."/>
            <person name="Kim E."/>
        </authorList>
    </citation>
    <scope>NUCLEOTIDE SEQUENCE [LARGE SCALE GENOMIC DNA]</scope>
    <source>
        <strain evidence="2 3">PLY_AMNH</strain>
    </source>
</reference>